<keyword evidence="2 3" id="KW-0143">Chaperone</keyword>
<dbReference type="PANTHER" id="PTHR21237">
    <property type="entry name" value="GRPE PROTEIN"/>
    <property type="match status" value="1"/>
</dbReference>
<dbReference type="SUPFAM" id="SSF58014">
    <property type="entry name" value="Coiled-coil domain of nucleotide exchange factor GrpE"/>
    <property type="match status" value="1"/>
</dbReference>
<dbReference type="Proteomes" id="UP000885660">
    <property type="component" value="Unassembled WGS sequence"/>
</dbReference>
<proteinExistence type="inferred from homology"/>
<evidence type="ECO:0000256" key="2">
    <source>
        <dbReference type="ARBA" id="ARBA00023186"/>
    </source>
</evidence>
<reference evidence="5" key="1">
    <citation type="journal article" date="2020" name="mSystems">
        <title>Genome- and Community-Level Interaction Insights into Carbon Utilization and Element Cycling Functions of Hydrothermarchaeota in Hydrothermal Sediment.</title>
        <authorList>
            <person name="Zhou Z."/>
            <person name="Liu Y."/>
            <person name="Xu W."/>
            <person name="Pan J."/>
            <person name="Luo Z.H."/>
            <person name="Li M."/>
        </authorList>
    </citation>
    <scope>NUCLEOTIDE SEQUENCE [LARGE SCALE GENOMIC DNA]</scope>
    <source>
        <strain evidence="5">HyVt-219</strain>
    </source>
</reference>
<dbReference type="InterPro" id="IPR013805">
    <property type="entry name" value="GrpE_CC"/>
</dbReference>
<protein>
    <recommendedName>
        <fullName evidence="3">Protein GrpE</fullName>
    </recommendedName>
    <alternativeName>
        <fullName evidence="3">HSP-70 cofactor</fullName>
    </alternativeName>
</protein>
<dbReference type="HAMAP" id="MF_01151">
    <property type="entry name" value="GrpE"/>
    <property type="match status" value="1"/>
</dbReference>
<accession>A0A7V0N023</accession>
<dbReference type="SUPFAM" id="SSF51064">
    <property type="entry name" value="Head domain of nucleotide exchange factor GrpE"/>
    <property type="match status" value="1"/>
</dbReference>
<comment type="subunit">
    <text evidence="3">Homodimer.</text>
</comment>
<dbReference type="InterPro" id="IPR009012">
    <property type="entry name" value="GrpE_head"/>
</dbReference>
<dbReference type="GO" id="GO:0000774">
    <property type="term" value="F:adenyl-nucleotide exchange factor activity"/>
    <property type="evidence" value="ECO:0007669"/>
    <property type="project" value="InterPro"/>
</dbReference>
<gene>
    <name evidence="3" type="primary">grpE</name>
    <name evidence="5" type="ORF">ENG47_05860</name>
</gene>
<dbReference type="CDD" id="cd00446">
    <property type="entry name" value="GrpE"/>
    <property type="match status" value="1"/>
</dbReference>
<comment type="similarity">
    <text evidence="1 3 4">Belongs to the GrpE family.</text>
</comment>
<comment type="caution">
    <text evidence="5">The sequence shown here is derived from an EMBL/GenBank/DDBJ whole genome shotgun (WGS) entry which is preliminary data.</text>
</comment>
<evidence type="ECO:0000256" key="4">
    <source>
        <dbReference type="RuleBase" id="RU004478"/>
    </source>
</evidence>
<evidence type="ECO:0000313" key="5">
    <source>
        <dbReference type="EMBL" id="HDN85259.1"/>
    </source>
</evidence>
<dbReference type="GO" id="GO:0006457">
    <property type="term" value="P:protein folding"/>
    <property type="evidence" value="ECO:0007669"/>
    <property type="project" value="InterPro"/>
</dbReference>
<comment type="subcellular location">
    <subcellularLocation>
        <location evidence="3">Cytoplasm</location>
    </subcellularLocation>
</comment>
<comment type="function">
    <text evidence="3">Participates actively in the response to hyperosmotic and heat shock by preventing the aggregation of stress-denatured proteins, in association with DnaK and GrpE. It is the nucleotide exchange factor for DnaK and may function as a thermosensor. Unfolded proteins bind initially to DnaJ; upon interaction with the DnaJ-bound protein, DnaK hydrolyzes its bound ATP, resulting in the formation of a stable complex. GrpE releases ADP from DnaK; ATP binding to DnaK triggers the release of the substrate protein, thus completing the reaction cycle. Several rounds of ATP-dependent interactions between DnaJ, DnaK and GrpE are required for fully efficient folding.</text>
</comment>
<dbReference type="AlphaFoldDB" id="A0A7V0N023"/>
<keyword evidence="3" id="KW-0346">Stress response</keyword>
<dbReference type="GO" id="GO:0051082">
    <property type="term" value="F:unfolded protein binding"/>
    <property type="evidence" value="ECO:0007669"/>
    <property type="project" value="TreeGrafter"/>
</dbReference>
<dbReference type="GO" id="GO:0042803">
    <property type="term" value="F:protein homodimerization activity"/>
    <property type="evidence" value="ECO:0007669"/>
    <property type="project" value="InterPro"/>
</dbReference>
<dbReference type="Pfam" id="PF01025">
    <property type="entry name" value="GrpE"/>
    <property type="match status" value="1"/>
</dbReference>
<name>A0A7V0N023_UNCAE</name>
<dbReference type="PRINTS" id="PR00773">
    <property type="entry name" value="GRPEPROTEIN"/>
</dbReference>
<sequence>MKNSEEKKITSKKNEKLPEEEIKKKAQEYDTLWEKYLRVCAELDNARKRWEKEKEELIKFANFKLMKEIISLLDNLEKMMEGVGLMYKSFLGVLSQFGLKRIEAKGKKFDPHYHEIVGQKETDERNHHFVLEEVQAGYLLEDKVLRTSKVIIGVKKSQENTGGDKNG</sequence>
<dbReference type="GO" id="GO:0051087">
    <property type="term" value="F:protein-folding chaperone binding"/>
    <property type="evidence" value="ECO:0007669"/>
    <property type="project" value="InterPro"/>
</dbReference>
<dbReference type="GO" id="GO:0005737">
    <property type="term" value="C:cytoplasm"/>
    <property type="evidence" value="ECO:0007669"/>
    <property type="project" value="UniProtKB-SubCell"/>
</dbReference>
<organism evidence="5">
    <name type="scientific">Aerophobetes bacterium</name>
    <dbReference type="NCBI Taxonomy" id="2030807"/>
    <lineage>
        <taxon>Bacteria</taxon>
        <taxon>Candidatus Aerophobota</taxon>
    </lineage>
</organism>
<evidence type="ECO:0000256" key="3">
    <source>
        <dbReference type="HAMAP-Rule" id="MF_01151"/>
    </source>
</evidence>
<keyword evidence="3" id="KW-0963">Cytoplasm</keyword>
<dbReference type="InterPro" id="IPR000740">
    <property type="entry name" value="GrpE"/>
</dbReference>
<dbReference type="Gene3D" id="3.90.20.20">
    <property type="match status" value="1"/>
</dbReference>
<dbReference type="Gene3D" id="2.30.22.10">
    <property type="entry name" value="Head domain of nucleotide exchange factor GrpE"/>
    <property type="match status" value="1"/>
</dbReference>
<evidence type="ECO:0000256" key="1">
    <source>
        <dbReference type="ARBA" id="ARBA00009054"/>
    </source>
</evidence>
<dbReference type="EMBL" id="DRBC01000353">
    <property type="protein sequence ID" value="HDN85259.1"/>
    <property type="molecule type" value="Genomic_DNA"/>
</dbReference>
<dbReference type="PANTHER" id="PTHR21237:SF23">
    <property type="entry name" value="GRPE PROTEIN HOMOLOG, MITOCHONDRIAL"/>
    <property type="match status" value="1"/>
</dbReference>